<feature type="compositionally biased region" description="Basic and acidic residues" evidence="1">
    <location>
        <begin position="43"/>
        <end position="55"/>
    </location>
</feature>
<dbReference type="Gramene" id="ERN12870">
    <property type="protein sequence ID" value="ERN12870"/>
    <property type="gene ID" value="AMTR_s00050p00097390"/>
</dbReference>
<feature type="region of interest" description="Disordered" evidence="1">
    <location>
        <begin position="39"/>
        <end position="81"/>
    </location>
</feature>
<sequence>MFETVGRPCHPKGVREFGTTSRTCRPKGEEILRWRVDPAIPRGQERKKREEEDRLGTAARSYHPKGVREFGMTTDSAILER</sequence>
<evidence type="ECO:0000313" key="2">
    <source>
        <dbReference type="EMBL" id="ERN12870.1"/>
    </source>
</evidence>
<evidence type="ECO:0000313" key="3">
    <source>
        <dbReference type="Proteomes" id="UP000017836"/>
    </source>
</evidence>
<organism evidence="2 3">
    <name type="scientific">Amborella trichopoda</name>
    <dbReference type="NCBI Taxonomy" id="13333"/>
    <lineage>
        <taxon>Eukaryota</taxon>
        <taxon>Viridiplantae</taxon>
        <taxon>Streptophyta</taxon>
        <taxon>Embryophyta</taxon>
        <taxon>Tracheophyta</taxon>
        <taxon>Spermatophyta</taxon>
        <taxon>Magnoliopsida</taxon>
        <taxon>Amborellales</taxon>
        <taxon>Amborellaceae</taxon>
        <taxon>Amborella</taxon>
    </lineage>
</organism>
<dbReference type="Proteomes" id="UP000017836">
    <property type="component" value="Unassembled WGS sequence"/>
</dbReference>
<protein>
    <submittedName>
        <fullName evidence="2">Uncharacterized protein</fullName>
    </submittedName>
</protein>
<evidence type="ECO:0000256" key="1">
    <source>
        <dbReference type="SAM" id="MobiDB-lite"/>
    </source>
</evidence>
<reference evidence="3" key="1">
    <citation type="journal article" date="2013" name="Science">
        <title>The Amborella genome and the evolution of flowering plants.</title>
        <authorList>
            <consortium name="Amborella Genome Project"/>
        </authorList>
    </citation>
    <scope>NUCLEOTIDE SEQUENCE [LARGE SCALE GENOMIC DNA]</scope>
</reference>
<dbReference type="HOGENOM" id="CLU_2577057_0_0_1"/>
<proteinExistence type="predicted"/>
<name>W1PZ76_AMBTC</name>
<dbReference type="EMBL" id="KI392596">
    <property type="protein sequence ID" value="ERN12870.1"/>
    <property type="molecule type" value="Genomic_DNA"/>
</dbReference>
<gene>
    <name evidence="2" type="ORF">AMTR_s00050p00097390</name>
</gene>
<accession>W1PZ76</accession>
<keyword evidence="3" id="KW-1185">Reference proteome</keyword>
<dbReference type="AlphaFoldDB" id="W1PZ76"/>